<name>A0A3N4HPJ7_ASCIM</name>
<reference evidence="2 3" key="1">
    <citation type="journal article" date="2018" name="Nat. Ecol. Evol.">
        <title>Pezizomycetes genomes reveal the molecular basis of ectomycorrhizal truffle lifestyle.</title>
        <authorList>
            <person name="Murat C."/>
            <person name="Payen T."/>
            <person name="Noel B."/>
            <person name="Kuo A."/>
            <person name="Morin E."/>
            <person name="Chen J."/>
            <person name="Kohler A."/>
            <person name="Krizsan K."/>
            <person name="Balestrini R."/>
            <person name="Da Silva C."/>
            <person name="Montanini B."/>
            <person name="Hainaut M."/>
            <person name="Levati E."/>
            <person name="Barry K.W."/>
            <person name="Belfiori B."/>
            <person name="Cichocki N."/>
            <person name="Clum A."/>
            <person name="Dockter R.B."/>
            <person name="Fauchery L."/>
            <person name="Guy J."/>
            <person name="Iotti M."/>
            <person name="Le Tacon F."/>
            <person name="Lindquist E.A."/>
            <person name="Lipzen A."/>
            <person name="Malagnac F."/>
            <person name="Mello A."/>
            <person name="Molinier V."/>
            <person name="Miyauchi S."/>
            <person name="Poulain J."/>
            <person name="Riccioni C."/>
            <person name="Rubini A."/>
            <person name="Sitrit Y."/>
            <person name="Splivallo R."/>
            <person name="Traeger S."/>
            <person name="Wang M."/>
            <person name="Zifcakova L."/>
            <person name="Wipf D."/>
            <person name="Zambonelli A."/>
            <person name="Paolocci F."/>
            <person name="Nowrousian M."/>
            <person name="Ottonello S."/>
            <person name="Baldrian P."/>
            <person name="Spatafora J.W."/>
            <person name="Henrissat B."/>
            <person name="Nagy L.G."/>
            <person name="Aury J.M."/>
            <person name="Wincker P."/>
            <person name="Grigoriev I.V."/>
            <person name="Bonfante P."/>
            <person name="Martin F.M."/>
        </authorList>
    </citation>
    <scope>NUCLEOTIDE SEQUENCE [LARGE SCALE GENOMIC DNA]</scope>
    <source>
        <strain evidence="2 3">RN42</strain>
    </source>
</reference>
<gene>
    <name evidence="2" type="ORF">BJ508DRAFT_339111</name>
</gene>
<proteinExistence type="predicted"/>
<protein>
    <submittedName>
        <fullName evidence="2">Uncharacterized protein</fullName>
    </submittedName>
</protein>
<dbReference type="AlphaFoldDB" id="A0A3N4HPJ7"/>
<dbReference type="EMBL" id="ML119768">
    <property type="protein sequence ID" value="RPA75227.1"/>
    <property type="molecule type" value="Genomic_DNA"/>
</dbReference>
<evidence type="ECO:0000256" key="1">
    <source>
        <dbReference type="SAM" id="MobiDB-lite"/>
    </source>
</evidence>
<sequence length="139" mass="16214">MAIYENSSTRRESIAIPSSEKKQPLWHKARPDKRLRGNIHLATRRNNISTSSQLKQTSKLTRQQHPPSKYVKQRSIRPNMQTGTESVARRTKISPRKLNARATKLASEDPNSKDNYKKRITKQREDRESSTRSQHAEYF</sequence>
<feature type="compositionally biased region" description="Polar residues" evidence="1">
    <location>
        <begin position="44"/>
        <end position="66"/>
    </location>
</feature>
<evidence type="ECO:0000313" key="2">
    <source>
        <dbReference type="EMBL" id="RPA75227.1"/>
    </source>
</evidence>
<dbReference type="Proteomes" id="UP000275078">
    <property type="component" value="Unassembled WGS sequence"/>
</dbReference>
<keyword evidence="3" id="KW-1185">Reference proteome</keyword>
<feature type="compositionally biased region" description="Basic residues" evidence="1">
    <location>
        <begin position="89"/>
        <end position="99"/>
    </location>
</feature>
<accession>A0A3N4HPJ7</accession>
<evidence type="ECO:0000313" key="3">
    <source>
        <dbReference type="Proteomes" id="UP000275078"/>
    </source>
</evidence>
<feature type="compositionally biased region" description="Basic residues" evidence="1">
    <location>
        <begin position="24"/>
        <end position="37"/>
    </location>
</feature>
<feature type="compositionally biased region" description="Basic and acidic residues" evidence="1">
    <location>
        <begin position="106"/>
        <end position="139"/>
    </location>
</feature>
<feature type="region of interest" description="Disordered" evidence="1">
    <location>
        <begin position="1"/>
        <end position="139"/>
    </location>
</feature>
<organism evidence="2 3">
    <name type="scientific">Ascobolus immersus RN42</name>
    <dbReference type="NCBI Taxonomy" id="1160509"/>
    <lineage>
        <taxon>Eukaryota</taxon>
        <taxon>Fungi</taxon>
        <taxon>Dikarya</taxon>
        <taxon>Ascomycota</taxon>
        <taxon>Pezizomycotina</taxon>
        <taxon>Pezizomycetes</taxon>
        <taxon>Pezizales</taxon>
        <taxon>Ascobolaceae</taxon>
        <taxon>Ascobolus</taxon>
    </lineage>
</organism>
<feature type="compositionally biased region" description="Polar residues" evidence="1">
    <location>
        <begin position="76"/>
        <end position="85"/>
    </location>
</feature>
<feature type="compositionally biased region" description="Basic and acidic residues" evidence="1">
    <location>
        <begin position="8"/>
        <end position="23"/>
    </location>
</feature>